<reference evidence="1" key="1">
    <citation type="journal article" date="2015" name="Proc. Natl. Acad. Sci. U.S.A.">
        <title>Networks of energetic and metabolic interactions define dynamics in microbial communities.</title>
        <authorList>
            <person name="Embree M."/>
            <person name="Liu J.K."/>
            <person name="Al-Bassam M.M."/>
            <person name="Zengler K."/>
        </authorList>
    </citation>
    <scope>NUCLEOTIDE SEQUENCE</scope>
</reference>
<name>A0A0W8FIL5_9ZZZZ</name>
<sequence length="59" mass="6761">MILEESVIFDDEESASEFVAFLRRRGCQARKTTRGIAFAEEVMTGTLDRLIDWSDRPPP</sequence>
<accession>A0A0W8FIL5</accession>
<gene>
    <name evidence="1" type="ORF">ASZ90_009563</name>
</gene>
<evidence type="ECO:0000313" key="1">
    <source>
        <dbReference type="EMBL" id="KUG20692.1"/>
    </source>
</evidence>
<comment type="caution">
    <text evidence="1">The sequence shown here is derived from an EMBL/GenBank/DDBJ whole genome shotgun (WGS) entry which is preliminary data.</text>
</comment>
<proteinExistence type="predicted"/>
<protein>
    <submittedName>
        <fullName evidence="1">Uncharacterized protein</fullName>
    </submittedName>
</protein>
<dbReference type="AlphaFoldDB" id="A0A0W8FIL5"/>
<dbReference type="EMBL" id="LNQE01001154">
    <property type="protein sequence ID" value="KUG20692.1"/>
    <property type="molecule type" value="Genomic_DNA"/>
</dbReference>
<organism evidence="1">
    <name type="scientific">hydrocarbon metagenome</name>
    <dbReference type="NCBI Taxonomy" id="938273"/>
    <lineage>
        <taxon>unclassified sequences</taxon>
        <taxon>metagenomes</taxon>
        <taxon>ecological metagenomes</taxon>
    </lineage>
</organism>